<keyword evidence="1" id="KW-1015">Disulfide bond</keyword>
<reference evidence="5" key="1">
    <citation type="submission" date="2022-03" db="EMBL/GenBank/DDBJ databases">
        <authorList>
            <person name="Martin C."/>
        </authorList>
    </citation>
    <scope>NUCLEOTIDE SEQUENCE</scope>
</reference>
<sequence length="574" mass="63952">MELLRKYILLLLVGIQVASACKRNNTCPFAIFTCDGTKIVFDCELSSETINYSAVQFAFESGSDDKRCIIPRGSILPPANDEYYVKMVATYEESDNICQIVVDAGVNVVTLTSPNATIRFRSPACDPNQQPMSFLALADDPLPCLCDENNGLCVRDEVGLRVDCRCSKGFIGARCELPYSDYRLPCRSPAVNPSGFIIWCGGDRYQRCPDDTICTLIDGQDYGVCCPKPQVKQACCTGGGDTHYTTFDGHNSIDYQGNCTYTIAKPCCLCAEDVDLQDFEVKVKQITLYGMISIAYVGKVIVLLWDYKVVLEPNQFTVNGAVYSSPLAPGGLTFFGPSGQSMTITEYWGSGFLLTASFGLKVYYDQYYVKVQVPGDYFGLMCGICGNFDGDSSNDLVTSDGMDVSSYQDGFIYSVADTLVGNSWHCFDADDSLCVDPDPDAVLPDFKDGRRARLRGKKKKRQADNCIHFCEGAFADFETTYPEYVLQYRDMCNNDACVYEHNQQGERNAVCATLNLLYWDSEDETRKFKGQVFRRMKNLGCDRFILRRWTEAVKEATAAPVDELPIDELPFIEP</sequence>
<dbReference type="PANTHER" id="PTHR46160">
    <property type="entry name" value="ALPHA-TECTORIN-RELATED"/>
    <property type="match status" value="1"/>
</dbReference>
<evidence type="ECO:0000313" key="6">
    <source>
        <dbReference type="Proteomes" id="UP000749559"/>
    </source>
</evidence>
<dbReference type="PANTHER" id="PTHR46160:SF9">
    <property type="entry name" value="PROTEIN PRY2-RELATED"/>
    <property type="match status" value="1"/>
</dbReference>
<evidence type="ECO:0000313" key="5">
    <source>
        <dbReference type="EMBL" id="CAH1774304.1"/>
    </source>
</evidence>
<dbReference type="Gene3D" id="2.10.25.10">
    <property type="entry name" value="Laminin"/>
    <property type="match status" value="1"/>
</dbReference>
<dbReference type="EMBL" id="CAIIXF020000001">
    <property type="protein sequence ID" value="CAH1774304.1"/>
    <property type="molecule type" value="Genomic_DNA"/>
</dbReference>
<evidence type="ECO:0000259" key="3">
    <source>
        <dbReference type="PROSITE" id="PS50026"/>
    </source>
</evidence>
<dbReference type="SMART" id="SM00216">
    <property type="entry name" value="VWD"/>
    <property type="match status" value="1"/>
</dbReference>
<comment type="caution">
    <text evidence="1">Lacks conserved residue(s) required for the propagation of feature annotation.</text>
</comment>
<evidence type="ECO:0000259" key="4">
    <source>
        <dbReference type="PROSITE" id="PS51233"/>
    </source>
</evidence>
<keyword evidence="6" id="KW-1185">Reference proteome</keyword>
<dbReference type="Pfam" id="PF00094">
    <property type="entry name" value="VWD"/>
    <property type="match status" value="1"/>
</dbReference>
<organism evidence="5 6">
    <name type="scientific">Owenia fusiformis</name>
    <name type="common">Polychaete worm</name>
    <dbReference type="NCBI Taxonomy" id="6347"/>
    <lineage>
        <taxon>Eukaryota</taxon>
        <taxon>Metazoa</taxon>
        <taxon>Spiralia</taxon>
        <taxon>Lophotrochozoa</taxon>
        <taxon>Annelida</taxon>
        <taxon>Polychaeta</taxon>
        <taxon>Sedentaria</taxon>
        <taxon>Canalipalpata</taxon>
        <taxon>Sabellida</taxon>
        <taxon>Oweniida</taxon>
        <taxon>Oweniidae</taxon>
        <taxon>Owenia</taxon>
    </lineage>
</organism>
<dbReference type="InterPro" id="IPR000742">
    <property type="entry name" value="EGF"/>
</dbReference>
<dbReference type="PROSITE" id="PS01186">
    <property type="entry name" value="EGF_2"/>
    <property type="match status" value="1"/>
</dbReference>
<proteinExistence type="predicted"/>
<dbReference type="PROSITE" id="PS00022">
    <property type="entry name" value="EGF_1"/>
    <property type="match status" value="1"/>
</dbReference>
<dbReference type="PROSITE" id="PS50026">
    <property type="entry name" value="EGF_3"/>
    <property type="match status" value="1"/>
</dbReference>
<name>A0A8S4MZP8_OWEFU</name>
<dbReference type="PROSITE" id="PS51233">
    <property type="entry name" value="VWFD"/>
    <property type="match status" value="1"/>
</dbReference>
<protein>
    <recommendedName>
        <fullName evidence="7">VWFD domain-containing protein</fullName>
    </recommendedName>
</protein>
<dbReference type="InterPro" id="IPR001846">
    <property type="entry name" value="VWF_type-D"/>
</dbReference>
<dbReference type="InterPro" id="IPR052749">
    <property type="entry name" value="Alpha-tectorin"/>
</dbReference>
<feature type="domain" description="VWFD" evidence="4">
    <location>
        <begin position="234"/>
        <end position="435"/>
    </location>
</feature>
<comment type="caution">
    <text evidence="5">The sequence shown here is derived from an EMBL/GenBank/DDBJ whole genome shotgun (WGS) entry which is preliminary data.</text>
</comment>
<evidence type="ECO:0008006" key="7">
    <source>
        <dbReference type="Google" id="ProtNLM"/>
    </source>
</evidence>
<feature type="domain" description="EGF-like" evidence="3">
    <location>
        <begin position="140"/>
        <end position="176"/>
    </location>
</feature>
<feature type="disulfide bond" evidence="1">
    <location>
        <begin position="166"/>
        <end position="175"/>
    </location>
</feature>
<accession>A0A8S4MZP8</accession>
<evidence type="ECO:0000256" key="1">
    <source>
        <dbReference type="PROSITE-ProRule" id="PRU00076"/>
    </source>
</evidence>
<keyword evidence="1" id="KW-0245">EGF-like domain</keyword>
<dbReference type="PROSITE" id="PS51257">
    <property type="entry name" value="PROKAR_LIPOPROTEIN"/>
    <property type="match status" value="1"/>
</dbReference>
<dbReference type="Proteomes" id="UP000749559">
    <property type="component" value="Unassembled WGS sequence"/>
</dbReference>
<evidence type="ECO:0000256" key="2">
    <source>
        <dbReference type="SAM" id="SignalP"/>
    </source>
</evidence>
<feature type="signal peptide" evidence="2">
    <location>
        <begin position="1"/>
        <end position="20"/>
    </location>
</feature>
<gene>
    <name evidence="5" type="ORF">OFUS_LOCUS1794</name>
</gene>
<dbReference type="AlphaFoldDB" id="A0A8S4MZP8"/>
<keyword evidence="2" id="KW-0732">Signal</keyword>
<dbReference type="OrthoDB" id="6141664at2759"/>
<feature type="chain" id="PRO_5035949625" description="VWFD domain-containing protein" evidence="2">
    <location>
        <begin position="21"/>
        <end position="574"/>
    </location>
</feature>